<evidence type="ECO:0000256" key="5">
    <source>
        <dbReference type="PIRSR" id="PIRSR038994-1"/>
    </source>
</evidence>
<dbReference type="InterPro" id="IPR032466">
    <property type="entry name" value="Metal_Hydrolase"/>
</dbReference>
<evidence type="ECO:0000256" key="7">
    <source>
        <dbReference type="PIRSR" id="PIRSR038994-3"/>
    </source>
</evidence>
<feature type="binding site" evidence="6">
    <location>
        <position position="138"/>
    </location>
    <ligand>
        <name>substrate</name>
    </ligand>
</feature>
<dbReference type="PANTHER" id="PTHR11113">
    <property type="entry name" value="N-ACETYLGLUCOSAMINE-6-PHOSPHATE DEACETYLASE"/>
    <property type="match status" value="1"/>
</dbReference>
<evidence type="ECO:0000256" key="3">
    <source>
        <dbReference type="ARBA" id="ARBA00022801"/>
    </source>
</evidence>
<dbReference type="InterPro" id="IPR006680">
    <property type="entry name" value="Amidohydro-rel"/>
</dbReference>
<feature type="binding site" evidence="6">
    <location>
        <begin position="217"/>
        <end position="218"/>
    </location>
    <ligand>
        <name>substrate</name>
    </ligand>
</feature>
<feature type="active site" description="Proton donor/acceptor" evidence="5">
    <location>
        <position position="271"/>
    </location>
</feature>
<dbReference type="Proteomes" id="UP000295636">
    <property type="component" value="Unassembled WGS sequence"/>
</dbReference>
<keyword evidence="10" id="KW-1185">Reference proteome</keyword>
<dbReference type="AlphaFoldDB" id="A0A4R5KD55"/>
<dbReference type="EMBL" id="SMRT01000017">
    <property type="protein sequence ID" value="TDF93211.1"/>
    <property type="molecule type" value="Genomic_DNA"/>
</dbReference>
<dbReference type="GO" id="GO:0008448">
    <property type="term" value="F:N-acetylglucosamine-6-phosphate deacetylase activity"/>
    <property type="evidence" value="ECO:0007669"/>
    <property type="project" value="InterPro"/>
</dbReference>
<protein>
    <submittedName>
        <fullName evidence="9">N-acetylglucosamine-6-phosphate deacetylase</fullName>
    </submittedName>
</protein>
<dbReference type="Gene3D" id="3.20.20.140">
    <property type="entry name" value="Metal-dependent hydrolases"/>
    <property type="match status" value="1"/>
</dbReference>
<evidence type="ECO:0000313" key="9">
    <source>
        <dbReference type="EMBL" id="TDF93211.1"/>
    </source>
</evidence>
<comment type="cofactor">
    <cofactor evidence="7">
        <name>a divalent metal cation</name>
        <dbReference type="ChEBI" id="CHEBI:60240"/>
    </cofactor>
    <text evidence="7">Binds 1 divalent metal cation per subunit.</text>
</comment>
<feature type="binding site" evidence="6">
    <location>
        <begin position="308"/>
        <end position="310"/>
    </location>
    <ligand>
        <name>substrate</name>
    </ligand>
</feature>
<evidence type="ECO:0000256" key="1">
    <source>
        <dbReference type="ARBA" id="ARBA00010716"/>
    </source>
</evidence>
<dbReference type="GO" id="GO:0006046">
    <property type="term" value="P:N-acetylglucosamine catabolic process"/>
    <property type="evidence" value="ECO:0007669"/>
    <property type="project" value="TreeGrafter"/>
</dbReference>
<feature type="binding site" evidence="7">
    <location>
        <position position="214"/>
    </location>
    <ligand>
        <name>Zn(2+)</name>
        <dbReference type="ChEBI" id="CHEBI:29105"/>
    </ligand>
</feature>
<evidence type="ECO:0000256" key="6">
    <source>
        <dbReference type="PIRSR" id="PIRSR038994-2"/>
    </source>
</evidence>
<feature type="binding site" evidence="6">
    <location>
        <position position="225"/>
    </location>
    <ligand>
        <name>substrate</name>
    </ligand>
</feature>
<keyword evidence="3 4" id="KW-0378">Hydrolase</keyword>
<name>A0A4R5KD55_9BACL</name>
<sequence>MKQAQTWTGKHWITGENIAVTVEGSRVVVVEPAEPAHLTADRWIAPGLIDVQLNGIGGFDLNDADMTVETVRQVVRTLHRGGVTRFCPTVVTGTRERMLRCLRTIAEACEADPQVDYAVIGIHVEGPFIALEDGPRGAHNRKWVRDPDWQEFMAWNEAAGGRICKVTLAPEKPGAVSFYKQLRQLGIVGSIGHTAATEEQIQAAVEAGATMSTHLGNGAHPYIKRHPNYIWAQLADDRLWAGLIPDGFHLPMSTLKVMIRTKGRKAILTSDAVHLAGMPPGRYRTHINDDVVLEADGFLHLAATPDILAGSATPLHIGLQRAAAAGICSFGEAINMATLHPAELLGLAGDGVGTIRPGSPADFILYEQSPDSGWTLLKTVSCGETVYSSSVVREEAEDETIKDEGGNSL</sequence>
<proteinExistence type="inferred from homology"/>
<keyword evidence="2 7" id="KW-0479">Metal-binding</keyword>
<feature type="domain" description="Amidohydrolase-related" evidence="8">
    <location>
        <begin position="44"/>
        <end position="368"/>
    </location>
</feature>
<dbReference type="PANTHER" id="PTHR11113:SF14">
    <property type="entry name" value="N-ACETYLGLUCOSAMINE-6-PHOSPHATE DEACETYLASE"/>
    <property type="match status" value="1"/>
</dbReference>
<gene>
    <name evidence="9" type="ORF">E1757_27375</name>
</gene>
<evidence type="ECO:0000259" key="8">
    <source>
        <dbReference type="Pfam" id="PF01979"/>
    </source>
</evidence>
<dbReference type="SUPFAM" id="SSF51556">
    <property type="entry name" value="Metallo-dependent hydrolases"/>
    <property type="match status" value="1"/>
</dbReference>
<keyword evidence="4" id="KW-0119">Carbohydrate metabolism</keyword>
<dbReference type="InterPro" id="IPR003764">
    <property type="entry name" value="GlcNAc_6-P_deAcase"/>
</dbReference>
<evidence type="ECO:0000256" key="2">
    <source>
        <dbReference type="ARBA" id="ARBA00022723"/>
    </source>
</evidence>
<feature type="binding site" evidence="7">
    <location>
        <position position="193"/>
    </location>
    <ligand>
        <name>Zn(2+)</name>
        <dbReference type="ChEBI" id="CHEBI:29105"/>
    </ligand>
</feature>
<reference evidence="9 10" key="1">
    <citation type="submission" date="2019-03" db="EMBL/GenBank/DDBJ databases">
        <title>This is whole genome sequence of Paenibacillus sp MS74 strain.</title>
        <authorList>
            <person name="Trinh H.N."/>
        </authorList>
    </citation>
    <scope>NUCLEOTIDE SEQUENCE [LARGE SCALE GENOMIC DNA]</scope>
    <source>
        <strain evidence="9 10">MS74</strain>
    </source>
</reference>
<dbReference type="Pfam" id="PF01979">
    <property type="entry name" value="Amidohydro_1"/>
    <property type="match status" value="1"/>
</dbReference>
<dbReference type="PIRSF" id="PIRSF038994">
    <property type="entry name" value="NagA"/>
    <property type="match status" value="1"/>
</dbReference>
<accession>A0A4R5KD55</accession>
<comment type="caution">
    <text evidence="9">The sequence shown here is derived from an EMBL/GenBank/DDBJ whole genome shotgun (WGS) entry which is preliminary data.</text>
</comment>
<evidence type="ECO:0000256" key="4">
    <source>
        <dbReference type="PIRNR" id="PIRNR038994"/>
    </source>
</evidence>
<dbReference type="RefSeq" id="WP_133234221.1">
    <property type="nucleotide sequence ID" value="NZ_SMRT01000017.1"/>
</dbReference>
<dbReference type="GO" id="GO:0046872">
    <property type="term" value="F:metal ion binding"/>
    <property type="evidence" value="ECO:0007669"/>
    <property type="project" value="UniProtKB-KW"/>
</dbReference>
<feature type="binding site" evidence="7">
    <location>
        <position position="125"/>
    </location>
    <ligand>
        <name>Zn(2+)</name>
        <dbReference type="ChEBI" id="CHEBI:29105"/>
    </ligand>
</feature>
<organism evidence="9 10">
    <name type="scientific">Paenibacillus piri</name>
    <dbReference type="NCBI Taxonomy" id="2547395"/>
    <lineage>
        <taxon>Bacteria</taxon>
        <taxon>Bacillati</taxon>
        <taxon>Bacillota</taxon>
        <taxon>Bacilli</taxon>
        <taxon>Bacillales</taxon>
        <taxon>Paenibacillaceae</taxon>
        <taxon>Paenibacillus</taxon>
    </lineage>
</organism>
<comment type="similarity">
    <text evidence="1 4">Belongs to the metallo-dependent hydrolases superfamily. NagA family.</text>
</comment>
<dbReference type="OrthoDB" id="9776488at2"/>
<feature type="binding site" evidence="6">
    <location>
        <position position="249"/>
    </location>
    <ligand>
        <name>substrate</name>
    </ligand>
</feature>
<evidence type="ECO:0000313" key="10">
    <source>
        <dbReference type="Proteomes" id="UP000295636"/>
    </source>
</evidence>